<organism evidence="1 2">
    <name type="scientific">Botrimarina mediterranea</name>
    <dbReference type="NCBI Taxonomy" id="2528022"/>
    <lineage>
        <taxon>Bacteria</taxon>
        <taxon>Pseudomonadati</taxon>
        <taxon>Planctomycetota</taxon>
        <taxon>Planctomycetia</taxon>
        <taxon>Pirellulales</taxon>
        <taxon>Lacipirellulaceae</taxon>
        <taxon>Botrimarina</taxon>
    </lineage>
</organism>
<dbReference type="AlphaFoldDB" id="A0A518K469"/>
<accession>A0A518K469</accession>
<dbReference type="EMBL" id="CP036349">
    <property type="protein sequence ID" value="QDV72589.1"/>
    <property type="molecule type" value="Genomic_DNA"/>
</dbReference>
<reference evidence="1 2" key="1">
    <citation type="submission" date="2019-02" db="EMBL/GenBank/DDBJ databases">
        <title>Deep-cultivation of Planctomycetes and their phenomic and genomic characterization uncovers novel biology.</title>
        <authorList>
            <person name="Wiegand S."/>
            <person name="Jogler M."/>
            <person name="Boedeker C."/>
            <person name="Pinto D."/>
            <person name="Vollmers J."/>
            <person name="Rivas-Marin E."/>
            <person name="Kohn T."/>
            <person name="Peeters S.H."/>
            <person name="Heuer A."/>
            <person name="Rast P."/>
            <person name="Oberbeckmann S."/>
            <person name="Bunk B."/>
            <person name="Jeske O."/>
            <person name="Meyerdierks A."/>
            <person name="Storesund J.E."/>
            <person name="Kallscheuer N."/>
            <person name="Luecker S."/>
            <person name="Lage O.M."/>
            <person name="Pohl T."/>
            <person name="Merkel B.J."/>
            <person name="Hornburger P."/>
            <person name="Mueller R.-W."/>
            <person name="Bruemmer F."/>
            <person name="Labrenz M."/>
            <person name="Spormann A.M."/>
            <person name="Op den Camp H."/>
            <person name="Overmann J."/>
            <person name="Amann R."/>
            <person name="Jetten M.S.M."/>
            <person name="Mascher T."/>
            <person name="Medema M.H."/>
            <person name="Devos D.P."/>
            <person name="Kaster A.-K."/>
            <person name="Ovreas L."/>
            <person name="Rohde M."/>
            <person name="Galperin M.Y."/>
            <person name="Jogler C."/>
        </authorList>
    </citation>
    <scope>NUCLEOTIDE SEQUENCE [LARGE SCALE GENOMIC DNA]</scope>
    <source>
        <strain evidence="1 2">Spa11</strain>
    </source>
</reference>
<dbReference type="Proteomes" id="UP000316426">
    <property type="component" value="Chromosome"/>
</dbReference>
<keyword evidence="2" id="KW-1185">Reference proteome</keyword>
<evidence type="ECO:0000313" key="2">
    <source>
        <dbReference type="Proteomes" id="UP000316426"/>
    </source>
</evidence>
<proteinExistence type="predicted"/>
<sequence length="39" mass="4640">MDFKSRLPNLLRQSIGGFTRLMHSWRSLALLASWRFSFL</sequence>
<protein>
    <submittedName>
        <fullName evidence="1">Uncharacterized protein</fullName>
    </submittedName>
</protein>
<dbReference type="KEGG" id="bmei:Spa11_07680"/>
<name>A0A518K469_9BACT</name>
<gene>
    <name evidence="1" type="ORF">Spa11_07680</name>
</gene>
<evidence type="ECO:0000313" key="1">
    <source>
        <dbReference type="EMBL" id="QDV72589.1"/>
    </source>
</evidence>